<dbReference type="WBParaSite" id="MhA1_Contig2251.frz3.gene3">
    <property type="protein sequence ID" value="MhA1_Contig2251.frz3.gene3"/>
    <property type="gene ID" value="MhA1_Contig2251.frz3.gene3"/>
</dbReference>
<dbReference type="AlphaFoldDB" id="A0A1I8BHE4"/>
<proteinExistence type="predicted"/>
<name>A0A1I8BHE4_MELHA</name>
<sequence>MRAILLTKPIFLATEMIKFIKNPNGDKLRTWIYDVRINFFLQLAATQSLEDDFSIFERLPIYGDNESWTECYDKPSINDFYILSRRKSFVYQYLMFLAGCK</sequence>
<reference evidence="2" key="1">
    <citation type="submission" date="2016-11" db="UniProtKB">
        <authorList>
            <consortium name="WormBaseParasite"/>
        </authorList>
    </citation>
    <scope>IDENTIFICATION</scope>
</reference>
<evidence type="ECO:0000313" key="1">
    <source>
        <dbReference type="Proteomes" id="UP000095281"/>
    </source>
</evidence>
<dbReference type="Proteomes" id="UP000095281">
    <property type="component" value="Unplaced"/>
</dbReference>
<organism evidence="1 2">
    <name type="scientific">Meloidogyne hapla</name>
    <name type="common">Root-knot nematode worm</name>
    <dbReference type="NCBI Taxonomy" id="6305"/>
    <lineage>
        <taxon>Eukaryota</taxon>
        <taxon>Metazoa</taxon>
        <taxon>Ecdysozoa</taxon>
        <taxon>Nematoda</taxon>
        <taxon>Chromadorea</taxon>
        <taxon>Rhabditida</taxon>
        <taxon>Tylenchina</taxon>
        <taxon>Tylenchomorpha</taxon>
        <taxon>Tylenchoidea</taxon>
        <taxon>Meloidogynidae</taxon>
        <taxon>Meloidogyninae</taxon>
        <taxon>Meloidogyne</taxon>
    </lineage>
</organism>
<keyword evidence="1" id="KW-1185">Reference proteome</keyword>
<evidence type="ECO:0000313" key="2">
    <source>
        <dbReference type="WBParaSite" id="MhA1_Contig2251.frz3.gene3"/>
    </source>
</evidence>
<protein>
    <submittedName>
        <fullName evidence="2">RNA polymerase sigma factor</fullName>
    </submittedName>
</protein>
<accession>A0A1I8BHE4</accession>